<gene>
    <name evidence="2" type="ORF">PSSU_1255</name>
</gene>
<reference evidence="2 3" key="1">
    <citation type="journal article" date="2017" name="BMC Genomics">
        <title>Comparative genomic and phylogenomic analyses of the Bifidobacteriaceae family.</title>
        <authorList>
            <person name="Lugli G.A."/>
            <person name="Milani C."/>
            <person name="Turroni F."/>
            <person name="Duranti S."/>
            <person name="Mancabelli L."/>
            <person name="Mangifesta M."/>
            <person name="Ferrario C."/>
            <person name="Modesto M."/>
            <person name="Mattarelli P."/>
            <person name="Jiri K."/>
            <person name="van Sinderen D."/>
            <person name="Ventura M."/>
        </authorList>
    </citation>
    <scope>NUCLEOTIDE SEQUENCE [LARGE SCALE GENOMIC DNA]</scope>
    <source>
        <strain evidence="2 3">DSM 24744</strain>
    </source>
</reference>
<protein>
    <submittedName>
        <fullName evidence="2">GNAT family acetyltransferase</fullName>
    </submittedName>
</protein>
<organism evidence="2 3">
    <name type="scientific">Pseudoscardovia suis</name>
    <dbReference type="NCBI Taxonomy" id="987063"/>
    <lineage>
        <taxon>Bacteria</taxon>
        <taxon>Bacillati</taxon>
        <taxon>Actinomycetota</taxon>
        <taxon>Actinomycetes</taxon>
        <taxon>Bifidobacteriales</taxon>
        <taxon>Bifidobacteriaceae</taxon>
        <taxon>Pseudoscardovia</taxon>
    </lineage>
</organism>
<proteinExistence type="predicted"/>
<dbReference type="Gene3D" id="3.40.630.30">
    <property type="match status" value="1"/>
</dbReference>
<dbReference type="EMBL" id="MWWQ01000014">
    <property type="protein sequence ID" value="OZG49431.1"/>
    <property type="molecule type" value="Genomic_DNA"/>
</dbReference>
<evidence type="ECO:0000313" key="2">
    <source>
        <dbReference type="EMBL" id="OZG49431.1"/>
    </source>
</evidence>
<comment type="caution">
    <text evidence="2">The sequence shown here is derived from an EMBL/GenBank/DDBJ whole genome shotgun (WGS) entry which is preliminary data.</text>
</comment>
<dbReference type="OrthoDB" id="4142102at2"/>
<feature type="domain" description="N-acetyltransferase" evidence="1">
    <location>
        <begin position="10"/>
        <end position="173"/>
    </location>
</feature>
<accession>A0A261ERF8</accession>
<evidence type="ECO:0000313" key="3">
    <source>
        <dbReference type="Proteomes" id="UP000216454"/>
    </source>
</evidence>
<dbReference type="AlphaFoldDB" id="A0A261ERF8"/>
<dbReference type="InterPro" id="IPR016181">
    <property type="entry name" value="Acyl_CoA_acyltransferase"/>
</dbReference>
<dbReference type="Pfam" id="PF13302">
    <property type="entry name" value="Acetyltransf_3"/>
    <property type="match status" value="1"/>
</dbReference>
<sequence length="195" mass="22424">MNVVLDTERLILRPWTLDDAQELYLLASNPAVGPACGWAPHRSVAESRVVLRNVLMAPESYAVVLKDTYMIIGCVSLRFHRNTFTRDDLEPEIGFWIGEPFWGFGYAEEASEAIIDRAFNVLDCVAVWGCYFDDNERANKVLSRMGFIYEQTDPWVHTTTGNHARHQMCLTRDRWPQYCQRRAGQEGKPFAVTLY</sequence>
<dbReference type="GO" id="GO:0016747">
    <property type="term" value="F:acyltransferase activity, transferring groups other than amino-acyl groups"/>
    <property type="evidence" value="ECO:0007669"/>
    <property type="project" value="InterPro"/>
</dbReference>
<dbReference type="PANTHER" id="PTHR43792">
    <property type="entry name" value="GNAT FAMILY, PUTATIVE (AFU_ORTHOLOGUE AFUA_3G00765)-RELATED-RELATED"/>
    <property type="match status" value="1"/>
</dbReference>
<keyword evidence="2" id="KW-0808">Transferase</keyword>
<dbReference type="RefSeq" id="WP_157847183.1">
    <property type="nucleotide sequence ID" value="NZ_MWWQ01000014.1"/>
</dbReference>
<dbReference type="SUPFAM" id="SSF55729">
    <property type="entry name" value="Acyl-CoA N-acyltransferases (Nat)"/>
    <property type="match status" value="1"/>
</dbReference>
<keyword evidence="3" id="KW-1185">Reference proteome</keyword>
<dbReference type="InterPro" id="IPR051531">
    <property type="entry name" value="N-acetyltransferase"/>
</dbReference>
<dbReference type="Proteomes" id="UP000216454">
    <property type="component" value="Unassembled WGS sequence"/>
</dbReference>
<dbReference type="PROSITE" id="PS51186">
    <property type="entry name" value="GNAT"/>
    <property type="match status" value="1"/>
</dbReference>
<dbReference type="InterPro" id="IPR000182">
    <property type="entry name" value="GNAT_dom"/>
</dbReference>
<name>A0A261ERF8_9BIFI</name>
<evidence type="ECO:0000259" key="1">
    <source>
        <dbReference type="PROSITE" id="PS51186"/>
    </source>
</evidence>